<name>A0AAW6CS78_9FIRM</name>
<evidence type="ECO:0000256" key="1">
    <source>
        <dbReference type="ARBA" id="ARBA00022801"/>
    </source>
</evidence>
<accession>A0AAW6CS78</accession>
<keyword evidence="1 3" id="KW-0378">Hydrolase</keyword>
<dbReference type="InterPro" id="IPR049492">
    <property type="entry name" value="BD-FAE-like_dom"/>
</dbReference>
<feature type="domain" description="BD-FAE-like" evidence="2">
    <location>
        <begin position="59"/>
        <end position="256"/>
    </location>
</feature>
<sequence>MKEMYTYESFPEDNSSCPGMQIIHGYDRIGIKCYPDVVYARKDGIDLHLRIVAPMRIDESIQYPVLVHIQGSAWMQQNLNANIGNLMPIVSSGYILVIVEYRYAPQYRFPCQVEDGKSAIRFLMSKAEEYHIDTKNVFLSGDSSGGHTAMCMMATWDTEECDYERTKLPKLRGCIDLYGSLNCLTMNDGISAYDHDDLDSPASIFLGFSAKTNPQKAFKATPFYYIHPWTKLPPILIMHGSKDRTVPFIQSFNFYKFLSSQNRTCEFYKVEKADHGGVVFYCDETLETIIKFLNNNKK</sequence>
<dbReference type="InterPro" id="IPR029058">
    <property type="entry name" value="AB_hydrolase_fold"/>
</dbReference>
<comment type="caution">
    <text evidence="3">The sequence shown here is derived from an EMBL/GenBank/DDBJ whole genome shotgun (WGS) entry which is preliminary data.</text>
</comment>
<protein>
    <submittedName>
        <fullName evidence="3">Alpha/beta hydrolase</fullName>
    </submittedName>
</protein>
<dbReference type="Pfam" id="PF20434">
    <property type="entry name" value="BD-FAE"/>
    <property type="match status" value="1"/>
</dbReference>
<dbReference type="Gene3D" id="3.40.50.1820">
    <property type="entry name" value="alpha/beta hydrolase"/>
    <property type="match status" value="1"/>
</dbReference>
<dbReference type="SUPFAM" id="SSF53474">
    <property type="entry name" value="alpha/beta-Hydrolases"/>
    <property type="match status" value="1"/>
</dbReference>
<dbReference type="EMBL" id="JAQLXO010000009">
    <property type="protein sequence ID" value="MDB7982448.1"/>
    <property type="molecule type" value="Genomic_DNA"/>
</dbReference>
<evidence type="ECO:0000259" key="2">
    <source>
        <dbReference type="Pfam" id="PF20434"/>
    </source>
</evidence>
<dbReference type="GO" id="GO:0016787">
    <property type="term" value="F:hydrolase activity"/>
    <property type="evidence" value="ECO:0007669"/>
    <property type="project" value="UniProtKB-KW"/>
</dbReference>
<evidence type="ECO:0000313" key="4">
    <source>
        <dbReference type="Proteomes" id="UP001212981"/>
    </source>
</evidence>
<dbReference type="InterPro" id="IPR050300">
    <property type="entry name" value="GDXG_lipolytic_enzyme"/>
</dbReference>
<dbReference type="PANTHER" id="PTHR48081">
    <property type="entry name" value="AB HYDROLASE SUPERFAMILY PROTEIN C4A8.06C"/>
    <property type="match status" value="1"/>
</dbReference>
<reference evidence="3" key="1">
    <citation type="submission" date="2023-01" db="EMBL/GenBank/DDBJ databases">
        <title>Human gut microbiome strain richness.</title>
        <authorList>
            <person name="Chen-Liaw A."/>
        </authorList>
    </citation>
    <scope>NUCLEOTIDE SEQUENCE</scope>
    <source>
        <strain evidence="3">D8_m1001271B151109d0_201107</strain>
    </source>
</reference>
<proteinExistence type="predicted"/>
<dbReference type="PANTHER" id="PTHR48081:SF13">
    <property type="entry name" value="ALPHA_BETA HYDROLASE"/>
    <property type="match status" value="1"/>
</dbReference>
<dbReference type="AlphaFoldDB" id="A0AAW6CS78"/>
<dbReference type="RefSeq" id="WP_272002147.1">
    <property type="nucleotide sequence ID" value="NZ_JAQLXO010000009.1"/>
</dbReference>
<organism evidence="3 4">
    <name type="scientific">Faecalicoccus pleomorphus</name>
    <dbReference type="NCBI Taxonomy" id="1323"/>
    <lineage>
        <taxon>Bacteria</taxon>
        <taxon>Bacillati</taxon>
        <taxon>Bacillota</taxon>
        <taxon>Erysipelotrichia</taxon>
        <taxon>Erysipelotrichales</taxon>
        <taxon>Erysipelotrichaceae</taxon>
        <taxon>Faecalicoccus</taxon>
    </lineage>
</organism>
<evidence type="ECO:0000313" key="3">
    <source>
        <dbReference type="EMBL" id="MDB7982448.1"/>
    </source>
</evidence>
<dbReference type="Proteomes" id="UP001212981">
    <property type="component" value="Unassembled WGS sequence"/>
</dbReference>
<gene>
    <name evidence="3" type="ORF">PND82_06430</name>
</gene>